<dbReference type="InterPro" id="IPR036259">
    <property type="entry name" value="MFS_trans_sf"/>
</dbReference>
<reference evidence="4 5" key="1">
    <citation type="submission" date="2014-12" db="EMBL/GenBank/DDBJ databases">
        <authorList>
            <person name="Neuveglise Cecile"/>
        </authorList>
    </citation>
    <scope>NUCLEOTIDE SEQUENCE [LARGE SCALE GENOMIC DNA]</scope>
    <source>
        <strain evidence="4 5">CBS 12615</strain>
    </source>
</reference>
<dbReference type="AlphaFoldDB" id="A0A0C7MLU1"/>
<feature type="transmembrane region" description="Helical" evidence="3">
    <location>
        <begin position="310"/>
        <end position="338"/>
    </location>
</feature>
<dbReference type="EMBL" id="LN736360">
    <property type="protein sequence ID" value="CEP60801.1"/>
    <property type="molecule type" value="Genomic_DNA"/>
</dbReference>
<feature type="transmembrane region" description="Helical" evidence="3">
    <location>
        <begin position="107"/>
        <end position="135"/>
    </location>
</feature>
<feature type="transmembrane region" description="Helical" evidence="3">
    <location>
        <begin position="179"/>
        <end position="198"/>
    </location>
</feature>
<comment type="subcellular location">
    <subcellularLocation>
        <location evidence="1">Membrane</location>
        <topology evidence="1">Multi-pass membrane protein</topology>
    </subcellularLocation>
</comment>
<feature type="transmembrane region" description="Helical" evidence="3">
    <location>
        <begin position="387"/>
        <end position="407"/>
    </location>
</feature>
<protein>
    <submittedName>
        <fullName evidence="4">LALA0S01e19284g1_1</fullName>
    </submittedName>
</protein>
<evidence type="ECO:0000313" key="4">
    <source>
        <dbReference type="EMBL" id="CEP60801.1"/>
    </source>
</evidence>
<feature type="transmembrane region" description="Helical" evidence="3">
    <location>
        <begin position="150"/>
        <end position="172"/>
    </location>
</feature>
<proteinExistence type="inferred from homology"/>
<keyword evidence="3" id="KW-0812">Transmembrane</keyword>
<dbReference type="Proteomes" id="UP000054304">
    <property type="component" value="Unassembled WGS sequence"/>
</dbReference>
<dbReference type="HOGENOM" id="CLU_001265_1_2_1"/>
<feature type="transmembrane region" description="Helical" evidence="3">
    <location>
        <begin position="237"/>
        <end position="257"/>
    </location>
</feature>
<name>A0A0C7MLU1_9SACH</name>
<dbReference type="RefSeq" id="XP_022627041.1">
    <property type="nucleotide sequence ID" value="XM_022775001.1"/>
</dbReference>
<keyword evidence="5" id="KW-1185">Reference proteome</keyword>
<dbReference type="GO" id="GO:0022857">
    <property type="term" value="F:transmembrane transporter activity"/>
    <property type="evidence" value="ECO:0007669"/>
    <property type="project" value="InterPro"/>
</dbReference>
<organism evidence="4 5">
    <name type="scientific">Lachancea lanzarotensis</name>
    <dbReference type="NCBI Taxonomy" id="1245769"/>
    <lineage>
        <taxon>Eukaryota</taxon>
        <taxon>Fungi</taxon>
        <taxon>Dikarya</taxon>
        <taxon>Ascomycota</taxon>
        <taxon>Saccharomycotina</taxon>
        <taxon>Saccharomycetes</taxon>
        <taxon>Saccharomycetales</taxon>
        <taxon>Saccharomycetaceae</taxon>
        <taxon>Lachancea</taxon>
    </lineage>
</organism>
<dbReference type="OrthoDB" id="2213137at2759"/>
<keyword evidence="3" id="KW-0472">Membrane</keyword>
<dbReference type="PANTHER" id="PTHR11360:SF315">
    <property type="entry name" value="TRANSPORTER MCH2-RELATED"/>
    <property type="match status" value="1"/>
</dbReference>
<dbReference type="Pfam" id="PF07690">
    <property type="entry name" value="MFS_1"/>
    <property type="match status" value="1"/>
</dbReference>
<dbReference type="SUPFAM" id="SSF103473">
    <property type="entry name" value="MFS general substrate transporter"/>
    <property type="match status" value="1"/>
</dbReference>
<evidence type="ECO:0000313" key="5">
    <source>
        <dbReference type="Proteomes" id="UP000054304"/>
    </source>
</evidence>
<accession>A0A0C7MLU1</accession>
<feature type="transmembrane region" description="Helical" evidence="3">
    <location>
        <begin position="480"/>
        <end position="501"/>
    </location>
</feature>
<sequence>MSTRAMSEGTHSYSIKSETLVSNCNRSEESTEDSVRLSGTEAHRSGDLVKILTQHFEPEDAIRMNANMEKTETFRSGHESAPNRSIISRIFTNKPNGGIDLPPDGGYGWICCICVTLIMFSTWGANCAFGVYLAYYFNNGVFEGASKYDYALVAGMTVAFGQGMAPMALFLTRVMGCKGPMYIGITFMFLGLLLATFATKLWQLYLTQGVLIGISNALLYAPATTILPGWFLKKRSLALGFSLTGTGAGGVTYSMTVSKLIQETGDQRWPLRVMAIACTLTSIVATLLLRQKNPIQPCGYKSWTAIKEQFHIIFSMRVATMYNVELVAVWFAFALFGYNLMVFTLSPYAVAKGLSPDQAALLTTCLNAAQCVGRPSMGYLGDRFGRINITVTLTTVLTIFTFAFWLTCHNFVQLLFFSICIGSCVGVANVMSTVLIADSVHSEDFLPAWSFVNSLGSPFLLVCEVIAQSLTNPTNRANPYLHTQVFAGLCFFCALMLILLLREISVRLKLETTVRSRPSSIGVYESDSDQQAAHSELDEKHSMHTALLEKGPRRFLERMFHVTKV</sequence>
<keyword evidence="3" id="KW-1133">Transmembrane helix</keyword>
<dbReference type="InterPro" id="IPR011701">
    <property type="entry name" value="MFS"/>
</dbReference>
<dbReference type="CDD" id="cd17352">
    <property type="entry name" value="MFS_MCT_SLC16"/>
    <property type="match status" value="1"/>
</dbReference>
<feature type="transmembrane region" description="Helical" evidence="3">
    <location>
        <begin position="414"/>
        <end position="437"/>
    </location>
</feature>
<dbReference type="GeneID" id="34684208"/>
<dbReference type="GO" id="GO:0016020">
    <property type="term" value="C:membrane"/>
    <property type="evidence" value="ECO:0007669"/>
    <property type="project" value="UniProtKB-SubCell"/>
</dbReference>
<evidence type="ECO:0000256" key="1">
    <source>
        <dbReference type="ARBA" id="ARBA00004141"/>
    </source>
</evidence>
<feature type="transmembrane region" description="Helical" evidence="3">
    <location>
        <begin position="269"/>
        <end position="289"/>
    </location>
</feature>
<feature type="transmembrane region" description="Helical" evidence="3">
    <location>
        <begin position="210"/>
        <end position="230"/>
    </location>
</feature>
<gene>
    <name evidence="4" type="ORF">LALA0_S01e19284g</name>
</gene>
<evidence type="ECO:0000256" key="3">
    <source>
        <dbReference type="SAM" id="Phobius"/>
    </source>
</evidence>
<dbReference type="Gene3D" id="1.20.1250.20">
    <property type="entry name" value="MFS general substrate transporter like domains"/>
    <property type="match status" value="2"/>
</dbReference>
<comment type="similarity">
    <text evidence="2">Belongs to the major facilitator superfamily. Monocarboxylate porter (TC 2.A.1.13) family.</text>
</comment>
<evidence type="ECO:0000256" key="2">
    <source>
        <dbReference type="ARBA" id="ARBA00006727"/>
    </source>
</evidence>
<dbReference type="InterPro" id="IPR050327">
    <property type="entry name" value="Proton-linked_MCT"/>
</dbReference>
<dbReference type="PANTHER" id="PTHR11360">
    <property type="entry name" value="MONOCARBOXYLATE TRANSPORTER"/>
    <property type="match status" value="1"/>
</dbReference>